<evidence type="ECO:0000313" key="1">
    <source>
        <dbReference type="EMBL" id="KIJ99175.1"/>
    </source>
</evidence>
<sequence length="423" mass="47451">MNFSKVFPIELICEIFNLVVHTHHSVTDSAPGDAPFNGAKRLEVLKAPISSTLTLSQVCQVWRAVALNSPVLWQCLRLTFETISDDALILVSKELLLRSRGLPLHLDISLDDFPYRLVELRDALMHKLHYQALALLTGDHLCRCVSLRATGSHAPLRHLLGAFIQREVCAPIKWLHLEQAAWSGQTPLNLPNIAPQATSVYMKSTPVGIYPKTKDLAILLSNLTLRRATHWASVTGSATHVAFRNVTVPLTRSHQTYTEGGVENREKRRAHLRTVSAVRTMEFQNLLGAVGSRYEIASVICFRQFFHESLIPSMSKTLQELRFVDIGRLVWAGFIALCMLRPSLVLARVWKLTLKSVEVGVSPTSIDEEFTHLVRLVPNLKELWVVNMGPSERDALLGKWRGRSGKTWSKLSEVWIDGVVVGR</sequence>
<evidence type="ECO:0000313" key="2">
    <source>
        <dbReference type="Proteomes" id="UP000054477"/>
    </source>
</evidence>
<dbReference type="HOGENOM" id="CLU_053557_0_0_1"/>
<gene>
    <name evidence="1" type="ORF">K443DRAFT_8602</name>
</gene>
<dbReference type="AlphaFoldDB" id="A0A0C9X283"/>
<dbReference type="Proteomes" id="UP000054477">
    <property type="component" value="Unassembled WGS sequence"/>
</dbReference>
<dbReference type="OrthoDB" id="2893938at2759"/>
<keyword evidence="2" id="KW-1185">Reference proteome</keyword>
<dbReference type="Gene3D" id="1.20.1280.50">
    <property type="match status" value="1"/>
</dbReference>
<reference evidence="2" key="2">
    <citation type="submission" date="2015-01" db="EMBL/GenBank/DDBJ databases">
        <title>Evolutionary Origins and Diversification of the Mycorrhizal Mutualists.</title>
        <authorList>
            <consortium name="DOE Joint Genome Institute"/>
            <consortium name="Mycorrhizal Genomics Consortium"/>
            <person name="Kohler A."/>
            <person name="Kuo A."/>
            <person name="Nagy L.G."/>
            <person name="Floudas D."/>
            <person name="Copeland A."/>
            <person name="Barry K.W."/>
            <person name="Cichocki N."/>
            <person name="Veneault-Fourrey C."/>
            <person name="LaButti K."/>
            <person name="Lindquist E.A."/>
            <person name="Lipzen A."/>
            <person name="Lundell T."/>
            <person name="Morin E."/>
            <person name="Murat C."/>
            <person name="Riley R."/>
            <person name="Ohm R."/>
            <person name="Sun H."/>
            <person name="Tunlid A."/>
            <person name="Henrissat B."/>
            <person name="Grigoriev I.V."/>
            <person name="Hibbett D.S."/>
            <person name="Martin F."/>
        </authorList>
    </citation>
    <scope>NUCLEOTIDE SEQUENCE [LARGE SCALE GENOMIC DNA]</scope>
    <source>
        <strain evidence="2">LaAM-08-1</strain>
    </source>
</reference>
<reference evidence="1 2" key="1">
    <citation type="submission" date="2014-04" db="EMBL/GenBank/DDBJ databases">
        <authorList>
            <consortium name="DOE Joint Genome Institute"/>
            <person name="Kuo A."/>
            <person name="Kohler A."/>
            <person name="Nagy L.G."/>
            <person name="Floudas D."/>
            <person name="Copeland A."/>
            <person name="Barry K.W."/>
            <person name="Cichocki N."/>
            <person name="Veneault-Fourrey C."/>
            <person name="LaButti K."/>
            <person name="Lindquist E.A."/>
            <person name="Lipzen A."/>
            <person name="Lundell T."/>
            <person name="Morin E."/>
            <person name="Murat C."/>
            <person name="Sun H."/>
            <person name="Tunlid A."/>
            <person name="Henrissat B."/>
            <person name="Grigoriev I.V."/>
            <person name="Hibbett D.S."/>
            <person name="Martin F."/>
            <person name="Nordberg H.P."/>
            <person name="Cantor M.N."/>
            <person name="Hua S.X."/>
        </authorList>
    </citation>
    <scope>NUCLEOTIDE SEQUENCE [LARGE SCALE GENOMIC DNA]</scope>
    <source>
        <strain evidence="1 2">LaAM-08-1</strain>
    </source>
</reference>
<protein>
    <recommendedName>
        <fullName evidence="3">F-box domain-containing protein</fullName>
    </recommendedName>
</protein>
<dbReference type="EMBL" id="KN838652">
    <property type="protein sequence ID" value="KIJ99175.1"/>
    <property type="molecule type" value="Genomic_DNA"/>
</dbReference>
<evidence type="ECO:0008006" key="3">
    <source>
        <dbReference type="Google" id="ProtNLM"/>
    </source>
</evidence>
<name>A0A0C9X283_9AGAR</name>
<proteinExistence type="predicted"/>
<accession>A0A0C9X283</accession>
<organism evidence="1 2">
    <name type="scientific">Laccaria amethystina LaAM-08-1</name>
    <dbReference type="NCBI Taxonomy" id="1095629"/>
    <lineage>
        <taxon>Eukaryota</taxon>
        <taxon>Fungi</taxon>
        <taxon>Dikarya</taxon>
        <taxon>Basidiomycota</taxon>
        <taxon>Agaricomycotina</taxon>
        <taxon>Agaricomycetes</taxon>
        <taxon>Agaricomycetidae</taxon>
        <taxon>Agaricales</taxon>
        <taxon>Agaricineae</taxon>
        <taxon>Hydnangiaceae</taxon>
        <taxon>Laccaria</taxon>
    </lineage>
</organism>